<evidence type="ECO:0000313" key="2">
    <source>
        <dbReference type="EMBL" id="NML16539.1"/>
    </source>
</evidence>
<name>A0A848FDT3_9BURK</name>
<proteinExistence type="predicted"/>
<comment type="caution">
    <text evidence="2">The sequence shown here is derived from an EMBL/GenBank/DDBJ whole genome shotgun (WGS) entry which is preliminary data.</text>
</comment>
<accession>A0A848FDT3</accession>
<keyword evidence="3" id="KW-1185">Reference proteome</keyword>
<keyword evidence="1" id="KW-0732">Signal</keyword>
<dbReference type="Proteomes" id="UP000574067">
    <property type="component" value="Unassembled WGS sequence"/>
</dbReference>
<feature type="signal peptide" evidence="1">
    <location>
        <begin position="1"/>
        <end position="21"/>
    </location>
</feature>
<feature type="chain" id="PRO_5032411826" description="Lipoprotein" evidence="1">
    <location>
        <begin position="22"/>
        <end position="180"/>
    </location>
</feature>
<dbReference type="RefSeq" id="WP_169161448.1">
    <property type="nucleotide sequence ID" value="NZ_JABBFW010000011.1"/>
</dbReference>
<sequence length="180" mass="18784">MRSSSSRSRALRVLGSSLMLAACSTAPLSDSPGCEAASGEAAAWRAAVTQGPLYAVALRGAPVAACSLRQEAQAIELEFRFADGSRLQARRDGAIELSEQSLRWAGARGGFDARALLRRAEQAAFSGGCGIDWAQPETAPAAGEPGAVDSVYRGETCNCQARVRHDASGRVLMLALRSAC</sequence>
<reference evidence="2 3" key="1">
    <citation type="submission" date="2020-04" db="EMBL/GenBank/DDBJ databases">
        <title>Azohydromonas sp. isolated from soil.</title>
        <authorList>
            <person name="Dahal R.H."/>
        </authorList>
    </citation>
    <scope>NUCLEOTIDE SEQUENCE [LARGE SCALE GENOMIC DNA]</scope>
    <source>
        <strain evidence="2 3">G-1-1-14</strain>
    </source>
</reference>
<evidence type="ECO:0000313" key="3">
    <source>
        <dbReference type="Proteomes" id="UP000574067"/>
    </source>
</evidence>
<evidence type="ECO:0008006" key="4">
    <source>
        <dbReference type="Google" id="ProtNLM"/>
    </source>
</evidence>
<gene>
    <name evidence="2" type="ORF">HHL10_16270</name>
</gene>
<organism evidence="2 3">
    <name type="scientific">Azohydromonas caseinilytica</name>
    <dbReference type="NCBI Taxonomy" id="2728836"/>
    <lineage>
        <taxon>Bacteria</taxon>
        <taxon>Pseudomonadati</taxon>
        <taxon>Pseudomonadota</taxon>
        <taxon>Betaproteobacteria</taxon>
        <taxon>Burkholderiales</taxon>
        <taxon>Sphaerotilaceae</taxon>
        <taxon>Azohydromonas</taxon>
    </lineage>
</organism>
<evidence type="ECO:0000256" key="1">
    <source>
        <dbReference type="SAM" id="SignalP"/>
    </source>
</evidence>
<protein>
    <recommendedName>
        <fullName evidence="4">Lipoprotein</fullName>
    </recommendedName>
</protein>
<dbReference type="PROSITE" id="PS51257">
    <property type="entry name" value="PROKAR_LIPOPROTEIN"/>
    <property type="match status" value="1"/>
</dbReference>
<dbReference type="AlphaFoldDB" id="A0A848FDT3"/>
<dbReference type="EMBL" id="JABBFW010000011">
    <property type="protein sequence ID" value="NML16539.1"/>
    <property type="molecule type" value="Genomic_DNA"/>
</dbReference>